<dbReference type="EMBL" id="FOSN01000001">
    <property type="protein sequence ID" value="SFK05204.1"/>
    <property type="molecule type" value="Genomic_DNA"/>
</dbReference>
<protein>
    <submittedName>
        <fullName evidence="2">Uncharacterized protein</fullName>
    </submittedName>
</protein>
<keyword evidence="1" id="KW-0732">Signal</keyword>
<reference evidence="2 3" key="1">
    <citation type="submission" date="2016-10" db="EMBL/GenBank/DDBJ databases">
        <authorList>
            <person name="de Groot N.N."/>
        </authorList>
    </citation>
    <scope>NUCLEOTIDE SEQUENCE [LARGE SCALE GENOMIC DNA]</scope>
    <source>
        <strain evidence="2 3">NE2</strain>
    </source>
</reference>
<gene>
    <name evidence="2" type="ORF">SAMN05444581_101516</name>
</gene>
<keyword evidence="3" id="KW-1185">Reference proteome</keyword>
<dbReference type="STRING" id="1612308.SAMN05444581_101516"/>
<feature type="signal peptide" evidence="1">
    <location>
        <begin position="1"/>
        <end position="28"/>
    </location>
</feature>
<proteinExistence type="predicted"/>
<evidence type="ECO:0000313" key="2">
    <source>
        <dbReference type="EMBL" id="SFK05204.1"/>
    </source>
</evidence>
<dbReference type="AlphaFoldDB" id="A0A1I3WC14"/>
<dbReference type="Proteomes" id="UP000198755">
    <property type="component" value="Unassembled WGS sequence"/>
</dbReference>
<evidence type="ECO:0000313" key="3">
    <source>
        <dbReference type="Proteomes" id="UP000198755"/>
    </source>
</evidence>
<feature type="chain" id="PRO_5011739196" evidence="1">
    <location>
        <begin position="29"/>
        <end position="75"/>
    </location>
</feature>
<sequence length="75" mass="8244">MKKLIIYRFALAASGAVLVGMFATHAQAVVPANYSRACTEAVASVDASPSFVEKALYARRAARRTARRTVRRHTY</sequence>
<accession>A0A1I3WC14</accession>
<name>A0A1I3WC14_9HYPH</name>
<organism evidence="2 3">
    <name type="scientific">Methylocapsa palsarum</name>
    <dbReference type="NCBI Taxonomy" id="1612308"/>
    <lineage>
        <taxon>Bacteria</taxon>
        <taxon>Pseudomonadati</taxon>
        <taxon>Pseudomonadota</taxon>
        <taxon>Alphaproteobacteria</taxon>
        <taxon>Hyphomicrobiales</taxon>
        <taxon>Beijerinckiaceae</taxon>
        <taxon>Methylocapsa</taxon>
    </lineage>
</organism>
<evidence type="ECO:0000256" key="1">
    <source>
        <dbReference type="SAM" id="SignalP"/>
    </source>
</evidence>